<feature type="non-terminal residue" evidence="1">
    <location>
        <position position="1"/>
    </location>
</feature>
<gene>
    <name evidence="1" type="ORF">LCGC14_2561050</name>
</gene>
<comment type="caution">
    <text evidence="1">The sequence shown here is derived from an EMBL/GenBank/DDBJ whole genome shotgun (WGS) entry which is preliminary data.</text>
</comment>
<protein>
    <submittedName>
        <fullName evidence="1">Uncharacterized protein</fullName>
    </submittedName>
</protein>
<accession>A0A0F9CW94</accession>
<organism evidence="1">
    <name type="scientific">marine sediment metagenome</name>
    <dbReference type="NCBI Taxonomy" id="412755"/>
    <lineage>
        <taxon>unclassified sequences</taxon>
        <taxon>metagenomes</taxon>
        <taxon>ecological metagenomes</taxon>
    </lineage>
</organism>
<reference evidence="1" key="1">
    <citation type="journal article" date="2015" name="Nature">
        <title>Complex archaea that bridge the gap between prokaryotes and eukaryotes.</title>
        <authorList>
            <person name="Spang A."/>
            <person name="Saw J.H."/>
            <person name="Jorgensen S.L."/>
            <person name="Zaremba-Niedzwiedzka K."/>
            <person name="Martijn J."/>
            <person name="Lind A.E."/>
            <person name="van Eijk R."/>
            <person name="Schleper C."/>
            <person name="Guy L."/>
            <person name="Ettema T.J."/>
        </authorList>
    </citation>
    <scope>NUCLEOTIDE SEQUENCE</scope>
</reference>
<dbReference type="EMBL" id="LAZR01042274">
    <property type="protein sequence ID" value="KKL09921.1"/>
    <property type="molecule type" value="Genomic_DNA"/>
</dbReference>
<sequence length="21" mass="2203">VKESKLVISFGVATVIKLLGT</sequence>
<dbReference type="AlphaFoldDB" id="A0A0F9CW94"/>
<name>A0A0F9CW94_9ZZZZ</name>
<evidence type="ECO:0000313" key="1">
    <source>
        <dbReference type="EMBL" id="KKL09921.1"/>
    </source>
</evidence>
<proteinExistence type="predicted"/>